<dbReference type="PANTHER" id="PTHR35007:SF1">
    <property type="entry name" value="PILUS ASSEMBLY PROTEIN"/>
    <property type="match status" value="1"/>
</dbReference>
<gene>
    <name evidence="8" type="ORF">GCM10011574_04280</name>
</gene>
<dbReference type="PANTHER" id="PTHR35007">
    <property type="entry name" value="INTEGRAL MEMBRANE PROTEIN-RELATED"/>
    <property type="match status" value="1"/>
</dbReference>
<evidence type="ECO:0000256" key="2">
    <source>
        <dbReference type="ARBA" id="ARBA00022475"/>
    </source>
</evidence>
<evidence type="ECO:0000256" key="5">
    <source>
        <dbReference type="ARBA" id="ARBA00023136"/>
    </source>
</evidence>
<dbReference type="EMBL" id="BMMN01000001">
    <property type="protein sequence ID" value="GGN99062.1"/>
    <property type="molecule type" value="Genomic_DNA"/>
</dbReference>
<reference evidence="8" key="1">
    <citation type="journal article" date="2014" name="Int. J. Syst. Evol. Microbiol.">
        <title>Complete genome sequence of Corynebacterium casei LMG S-19264T (=DSM 44701T), isolated from a smear-ripened cheese.</title>
        <authorList>
            <consortium name="US DOE Joint Genome Institute (JGI-PGF)"/>
            <person name="Walter F."/>
            <person name="Albersmeier A."/>
            <person name="Kalinowski J."/>
            <person name="Ruckert C."/>
        </authorList>
    </citation>
    <scope>NUCLEOTIDE SEQUENCE</scope>
    <source>
        <strain evidence="8">CGMCC 4.7138</strain>
    </source>
</reference>
<comment type="subcellular location">
    <subcellularLocation>
        <location evidence="1">Cell membrane</location>
        <topology evidence="1">Multi-pass membrane protein</topology>
    </subcellularLocation>
</comment>
<dbReference type="InterPro" id="IPR018076">
    <property type="entry name" value="T2SS_GspF_dom"/>
</dbReference>
<keyword evidence="3 6" id="KW-0812">Transmembrane</keyword>
<dbReference type="RefSeq" id="WP_142567695.1">
    <property type="nucleotide sequence ID" value="NZ_BMMN01000001.1"/>
</dbReference>
<evidence type="ECO:0000259" key="7">
    <source>
        <dbReference type="Pfam" id="PF00482"/>
    </source>
</evidence>
<dbReference type="Pfam" id="PF00482">
    <property type="entry name" value="T2SSF"/>
    <property type="match status" value="1"/>
</dbReference>
<keyword evidence="9" id="KW-1185">Reference proteome</keyword>
<evidence type="ECO:0000256" key="1">
    <source>
        <dbReference type="ARBA" id="ARBA00004651"/>
    </source>
</evidence>
<dbReference type="GO" id="GO:0005886">
    <property type="term" value="C:plasma membrane"/>
    <property type="evidence" value="ECO:0007669"/>
    <property type="project" value="UniProtKB-SubCell"/>
</dbReference>
<evidence type="ECO:0000256" key="4">
    <source>
        <dbReference type="ARBA" id="ARBA00022989"/>
    </source>
</evidence>
<keyword evidence="4 6" id="KW-1133">Transmembrane helix</keyword>
<feature type="transmembrane region" description="Helical" evidence="6">
    <location>
        <begin position="6"/>
        <end position="23"/>
    </location>
</feature>
<comment type="caution">
    <text evidence="8">The sequence shown here is derived from an EMBL/GenBank/DDBJ whole genome shotgun (WGS) entry which is preliminary data.</text>
</comment>
<evidence type="ECO:0000313" key="8">
    <source>
        <dbReference type="EMBL" id="GGN99062.1"/>
    </source>
</evidence>
<keyword evidence="5 6" id="KW-0472">Membrane</keyword>
<dbReference type="OrthoDB" id="5243064at2"/>
<name>A0A8H9GX55_9ACTN</name>
<evidence type="ECO:0000313" key="9">
    <source>
        <dbReference type="Proteomes" id="UP000653480"/>
    </source>
</evidence>
<organism evidence="8 9">
    <name type="scientific">Microbispora bryophytorum</name>
    <dbReference type="NCBI Taxonomy" id="1460882"/>
    <lineage>
        <taxon>Bacteria</taxon>
        <taxon>Bacillati</taxon>
        <taxon>Actinomycetota</taxon>
        <taxon>Actinomycetes</taxon>
        <taxon>Streptosporangiales</taxon>
        <taxon>Streptosporangiaceae</taxon>
        <taxon>Microbispora</taxon>
    </lineage>
</organism>
<accession>A0A8H9GX55</accession>
<feature type="transmembrane region" description="Helical" evidence="6">
    <location>
        <begin position="268"/>
        <end position="286"/>
    </location>
</feature>
<feature type="transmembrane region" description="Helical" evidence="6">
    <location>
        <begin position="90"/>
        <end position="111"/>
    </location>
</feature>
<protein>
    <submittedName>
        <fullName evidence="8">Type II secretion system protein</fullName>
    </submittedName>
</protein>
<evidence type="ECO:0000256" key="6">
    <source>
        <dbReference type="SAM" id="Phobius"/>
    </source>
</evidence>
<reference evidence="8" key="2">
    <citation type="submission" date="2020-09" db="EMBL/GenBank/DDBJ databases">
        <authorList>
            <person name="Sun Q."/>
            <person name="Zhou Y."/>
        </authorList>
    </citation>
    <scope>NUCLEOTIDE SEQUENCE</scope>
    <source>
        <strain evidence="8">CGMCC 4.7138</strain>
    </source>
</reference>
<evidence type="ECO:0000256" key="3">
    <source>
        <dbReference type="ARBA" id="ARBA00022692"/>
    </source>
</evidence>
<dbReference type="Proteomes" id="UP000653480">
    <property type="component" value="Unassembled WGS sequence"/>
</dbReference>
<keyword evidence="2" id="KW-1003">Cell membrane</keyword>
<feature type="domain" description="Type II secretion system protein GspF" evidence="7">
    <location>
        <begin position="157"/>
        <end position="284"/>
    </location>
</feature>
<sequence>MTWAVLAAGGTMGLGLFLILLAVRPGPPELAASLARLQPGGGPVEVHSVPERVRRTTIGVLGSSWLGSRAKNSDLAIVGRSRETHLGRKALLMATGLCGPALLWTYGWLLGVTFPAIILWAASAVFGAVMFTAPELSLRVEAATARRRFRRALVCYLDLVALCRLAGRGPADALDSAARVGKGQTFKRLSSALDPAFRGTGSAWDELTRLSRELDVPELGEVAAIAKMAGTEGASILDTLKAKGASLRESEMAALLARAKSRTETMTVPMSLTVVGFMILLGYPALARMTGGG</sequence>
<dbReference type="AlphaFoldDB" id="A0A8H9GX55"/>
<feature type="transmembrane region" description="Helical" evidence="6">
    <location>
        <begin position="117"/>
        <end position="138"/>
    </location>
</feature>
<proteinExistence type="predicted"/>